<protein>
    <recommendedName>
        <fullName evidence="2">mannan endo-1,4-beta-mannosidase</fullName>
        <ecNumber evidence="2">3.2.1.78</ecNumber>
    </recommendedName>
</protein>
<feature type="domain" description="Glycoside hydrolase family 5" evidence="7">
    <location>
        <begin position="47"/>
        <end position="218"/>
    </location>
</feature>
<evidence type="ECO:0000256" key="4">
    <source>
        <dbReference type="ARBA" id="ARBA00023295"/>
    </source>
</evidence>
<dbReference type="SUPFAM" id="SSF51445">
    <property type="entry name" value="(Trans)glycosidases"/>
    <property type="match status" value="1"/>
</dbReference>
<sequence>MRLLAALSWTAAALLILATVSADTRSRSPFVEVCGMSLCVSGRGFTIHGGTAYGQYDNPVAEVALAKQAGLNVLEIVEYETRHHELSDAMSEATWTRVDDFIAVAKANGLRVILNFSSYGQSLQASGIKPTTADWRPFLSFVTNRVNTKTGIQYSAEPAIAMYELLGEIDAPNYDNATRGTTAETTAFFRRTLAQLKALDPNHLVSSGGMSYINDPDSGIDWQKIMAEVNNDACDVEINSLPDRNISVPSVSSYCRGIGKPWFLAAWSACQGPKTGPHDIDHWPAGDPDMATHALDMYQVERNAHPAGPAPAVAAVGSDFWNLAATGTCALGPAYPQTFAVVERYAAKPAPPIPAPRK</sequence>
<comment type="similarity">
    <text evidence="5">Belongs to the glycosyl hydrolase 5 (cellulase A) family.</text>
</comment>
<dbReference type="InterPro" id="IPR017853">
    <property type="entry name" value="GH"/>
</dbReference>
<evidence type="ECO:0000256" key="3">
    <source>
        <dbReference type="ARBA" id="ARBA00022801"/>
    </source>
</evidence>
<dbReference type="PANTHER" id="PTHR31451">
    <property type="match status" value="1"/>
</dbReference>
<dbReference type="EC" id="3.2.1.78" evidence="2"/>
<name>A0ABP9SH53_9MICC</name>
<dbReference type="Gene3D" id="3.20.20.80">
    <property type="entry name" value="Glycosidases"/>
    <property type="match status" value="1"/>
</dbReference>
<feature type="signal peptide" evidence="6">
    <location>
        <begin position="1"/>
        <end position="22"/>
    </location>
</feature>
<accession>A0ABP9SH53</accession>
<keyword evidence="4 5" id="KW-0326">Glycosidase</keyword>
<evidence type="ECO:0000259" key="7">
    <source>
        <dbReference type="Pfam" id="PF00150"/>
    </source>
</evidence>
<keyword evidence="9" id="KW-1185">Reference proteome</keyword>
<organism evidence="8 9">
    <name type="scientific">Arthrobacter gyeryongensis</name>
    <dbReference type="NCBI Taxonomy" id="1650592"/>
    <lineage>
        <taxon>Bacteria</taxon>
        <taxon>Bacillati</taxon>
        <taxon>Actinomycetota</taxon>
        <taxon>Actinomycetes</taxon>
        <taxon>Micrococcales</taxon>
        <taxon>Micrococcaceae</taxon>
        <taxon>Arthrobacter</taxon>
    </lineage>
</organism>
<dbReference type="Pfam" id="PF00150">
    <property type="entry name" value="Cellulase"/>
    <property type="match status" value="1"/>
</dbReference>
<evidence type="ECO:0000256" key="2">
    <source>
        <dbReference type="ARBA" id="ARBA00012706"/>
    </source>
</evidence>
<comment type="catalytic activity">
    <reaction evidence="1">
        <text>Random hydrolysis of (1-&gt;4)-beta-D-mannosidic linkages in mannans, galactomannans and glucomannans.</text>
        <dbReference type="EC" id="3.2.1.78"/>
    </reaction>
</comment>
<keyword evidence="3 5" id="KW-0378">Hydrolase</keyword>
<dbReference type="InterPro" id="IPR045053">
    <property type="entry name" value="MAN-like"/>
</dbReference>
<keyword evidence="6" id="KW-0732">Signal</keyword>
<dbReference type="RefSeq" id="WP_345449485.1">
    <property type="nucleotide sequence ID" value="NZ_BAABKK010000013.1"/>
</dbReference>
<reference evidence="9" key="1">
    <citation type="journal article" date="2019" name="Int. J. Syst. Evol. Microbiol.">
        <title>The Global Catalogue of Microorganisms (GCM) 10K type strain sequencing project: providing services to taxonomists for standard genome sequencing and annotation.</title>
        <authorList>
            <consortium name="The Broad Institute Genomics Platform"/>
            <consortium name="The Broad Institute Genome Sequencing Center for Infectious Disease"/>
            <person name="Wu L."/>
            <person name="Ma J."/>
        </authorList>
    </citation>
    <scope>NUCLEOTIDE SEQUENCE [LARGE SCALE GENOMIC DNA]</scope>
    <source>
        <strain evidence="9">JCM 18514</strain>
    </source>
</reference>
<evidence type="ECO:0000256" key="1">
    <source>
        <dbReference type="ARBA" id="ARBA00001678"/>
    </source>
</evidence>
<comment type="caution">
    <text evidence="8">The sequence shown here is derived from an EMBL/GenBank/DDBJ whole genome shotgun (WGS) entry which is preliminary data.</text>
</comment>
<dbReference type="InterPro" id="IPR001547">
    <property type="entry name" value="Glyco_hydro_5"/>
</dbReference>
<dbReference type="Proteomes" id="UP001500200">
    <property type="component" value="Unassembled WGS sequence"/>
</dbReference>
<proteinExistence type="inferred from homology"/>
<dbReference type="EMBL" id="BAABKK010000013">
    <property type="protein sequence ID" value="GAA5194675.1"/>
    <property type="molecule type" value="Genomic_DNA"/>
</dbReference>
<evidence type="ECO:0000256" key="6">
    <source>
        <dbReference type="SAM" id="SignalP"/>
    </source>
</evidence>
<evidence type="ECO:0000256" key="5">
    <source>
        <dbReference type="RuleBase" id="RU361153"/>
    </source>
</evidence>
<evidence type="ECO:0000313" key="8">
    <source>
        <dbReference type="EMBL" id="GAA5194675.1"/>
    </source>
</evidence>
<feature type="chain" id="PRO_5045438367" description="mannan endo-1,4-beta-mannosidase" evidence="6">
    <location>
        <begin position="23"/>
        <end position="358"/>
    </location>
</feature>
<gene>
    <name evidence="8" type="ORF">GCM10023346_22680</name>
</gene>
<evidence type="ECO:0000313" key="9">
    <source>
        <dbReference type="Proteomes" id="UP001500200"/>
    </source>
</evidence>